<dbReference type="InterPro" id="IPR037362">
    <property type="entry name" value="CAS_fam"/>
</dbReference>
<dbReference type="SUPFAM" id="SSF50044">
    <property type="entry name" value="SH3-domain"/>
    <property type="match status" value="1"/>
</dbReference>
<keyword evidence="1 2" id="KW-0728">SH3 domain</keyword>
<dbReference type="Gene3D" id="2.30.30.40">
    <property type="entry name" value="SH3 Domains"/>
    <property type="match status" value="1"/>
</dbReference>
<organism evidence="4 5">
    <name type="scientific">Cryptolaemus montrouzieri</name>
    <dbReference type="NCBI Taxonomy" id="559131"/>
    <lineage>
        <taxon>Eukaryota</taxon>
        <taxon>Metazoa</taxon>
        <taxon>Ecdysozoa</taxon>
        <taxon>Arthropoda</taxon>
        <taxon>Hexapoda</taxon>
        <taxon>Insecta</taxon>
        <taxon>Pterygota</taxon>
        <taxon>Neoptera</taxon>
        <taxon>Endopterygota</taxon>
        <taxon>Coleoptera</taxon>
        <taxon>Polyphaga</taxon>
        <taxon>Cucujiformia</taxon>
        <taxon>Coccinelloidea</taxon>
        <taxon>Coccinellidae</taxon>
        <taxon>Scymninae</taxon>
        <taxon>Scymnini</taxon>
        <taxon>Cryptolaemus</taxon>
    </lineage>
</organism>
<dbReference type="PANTHER" id="PTHR10654:SF18">
    <property type="entry name" value="IP17195P"/>
    <property type="match status" value="1"/>
</dbReference>
<dbReference type="Proteomes" id="UP001516400">
    <property type="component" value="Unassembled WGS sequence"/>
</dbReference>
<reference evidence="4 5" key="1">
    <citation type="journal article" date="2021" name="BMC Biol.">
        <title>Horizontally acquired antibacterial genes associated with adaptive radiation of ladybird beetles.</title>
        <authorList>
            <person name="Li H.S."/>
            <person name="Tang X.F."/>
            <person name="Huang Y.H."/>
            <person name="Xu Z.Y."/>
            <person name="Chen M.L."/>
            <person name="Du X.Y."/>
            <person name="Qiu B.Y."/>
            <person name="Chen P.T."/>
            <person name="Zhang W."/>
            <person name="Slipinski A."/>
            <person name="Escalona H.E."/>
            <person name="Waterhouse R.M."/>
            <person name="Zwick A."/>
            <person name="Pang H."/>
        </authorList>
    </citation>
    <scope>NUCLEOTIDE SEQUENCE [LARGE SCALE GENOMIC DNA]</scope>
    <source>
        <strain evidence="4">SYSU2018</strain>
    </source>
</reference>
<dbReference type="EMBL" id="JABFTP020000165">
    <property type="protein sequence ID" value="KAL3284821.1"/>
    <property type="molecule type" value="Genomic_DNA"/>
</dbReference>
<dbReference type="InterPro" id="IPR036028">
    <property type="entry name" value="SH3-like_dom_sf"/>
</dbReference>
<protein>
    <recommendedName>
        <fullName evidence="3">SH3 domain-containing protein</fullName>
    </recommendedName>
</protein>
<dbReference type="InterPro" id="IPR001452">
    <property type="entry name" value="SH3_domain"/>
</dbReference>
<evidence type="ECO:0000313" key="5">
    <source>
        <dbReference type="Proteomes" id="UP001516400"/>
    </source>
</evidence>
<evidence type="ECO:0000256" key="2">
    <source>
        <dbReference type="PROSITE-ProRule" id="PRU00192"/>
    </source>
</evidence>
<dbReference type="Pfam" id="PF14604">
    <property type="entry name" value="SH3_9"/>
    <property type="match status" value="1"/>
</dbReference>
<dbReference type="PANTHER" id="PTHR10654">
    <property type="entry name" value="CAS SCAFFOLDING PROTEIN"/>
    <property type="match status" value="1"/>
</dbReference>
<gene>
    <name evidence="4" type="ORF">HHI36_018960</name>
</gene>
<sequence length="88" mass="9989">MAYALFDNTPDTPDELSFRKGDILVVLDQNLSNIEGWWLCALNGNQGICPANRLRILPNVCDIPQKDLPLVDNPSFQRNNCGRFQQEQ</sequence>
<name>A0ABD2P1H9_9CUCU</name>
<comment type="caution">
    <text evidence="4">The sequence shown here is derived from an EMBL/GenBank/DDBJ whole genome shotgun (WGS) entry which is preliminary data.</text>
</comment>
<evidence type="ECO:0000313" key="4">
    <source>
        <dbReference type="EMBL" id="KAL3284821.1"/>
    </source>
</evidence>
<dbReference type="PRINTS" id="PR00452">
    <property type="entry name" value="SH3DOMAIN"/>
</dbReference>
<accession>A0ABD2P1H9</accession>
<proteinExistence type="predicted"/>
<evidence type="ECO:0000256" key="1">
    <source>
        <dbReference type="ARBA" id="ARBA00022443"/>
    </source>
</evidence>
<keyword evidence="5" id="KW-1185">Reference proteome</keyword>
<evidence type="ECO:0000259" key="3">
    <source>
        <dbReference type="PROSITE" id="PS50002"/>
    </source>
</evidence>
<dbReference type="FunFam" id="2.30.30.40:FF:000009">
    <property type="entry name" value="Breast cancer anti-estrogen resistance 1"/>
    <property type="match status" value="1"/>
</dbReference>
<dbReference type="PROSITE" id="PS50002">
    <property type="entry name" value="SH3"/>
    <property type="match status" value="1"/>
</dbReference>
<dbReference type="SMART" id="SM00326">
    <property type="entry name" value="SH3"/>
    <property type="match status" value="1"/>
</dbReference>
<feature type="domain" description="SH3" evidence="3">
    <location>
        <begin position="1"/>
        <end position="59"/>
    </location>
</feature>
<dbReference type="AlphaFoldDB" id="A0ABD2P1H9"/>